<name>A0A6M3X5Q5_9ZZZZ</name>
<gene>
    <name evidence="1" type="ORF">MM171B02622_0005</name>
</gene>
<accession>A0A6M3X5Q5</accession>
<evidence type="ECO:0000313" key="1">
    <source>
        <dbReference type="EMBL" id="QJH93066.1"/>
    </source>
</evidence>
<dbReference type="EMBL" id="MT143943">
    <property type="protein sequence ID" value="QJH93066.1"/>
    <property type="molecule type" value="Genomic_DNA"/>
</dbReference>
<proteinExistence type="predicted"/>
<organism evidence="1">
    <name type="scientific">viral metagenome</name>
    <dbReference type="NCBI Taxonomy" id="1070528"/>
    <lineage>
        <taxon>unclassified sequences</taxon>
        <taxon>metagenomes</taxon>
        <taxon>organismal metagenomes</taxon>
    </lineage>
</organism>
<reference evidence="1" key="1">
    <citation type="submission" date="2020-03" db="EMBL/GenBank/DDBJ databases">
        <title>The deep terrestrial virosphere.</title>
        <authorList>
            <person name="Holmfeldt K."/>
            <person name="Nilsson E."/>
            <person name="Simone D."/>
            <person name="Lopez-Fernandez M."/>
            <person name="Wu X."/>
            <person name="de Brujin I."/>
            <person name="Lundin D."/>
            <person name="Andersson A."/>
            <person name="Bertilsson S."/>
            <person name="Dopson M."/>
        </authorList>
    </citation>
    <scope>NUCLEOTIDE SEQUENCE</scope>
    <source>
        <strain evidence="1">MM171B02622</strain>
    </source>
</reference>
<dbReference type="AlphaFoldDB" id="A0A6M3X5Q5"/>
<protein>
    <submittedName>
        <fullName evidence="1">Uncharacterized protein</fullName>
    </submittedName>
</protein>
<sequence length="243" mass="27822">MAGTLKDIRTLFVKRTGRYDLVVDTTDWADNGADAYIQAGSRMLDRRETHEFSKAKHYENGAVDTWYKVFQECRAVLDVWVANDEFRKKLLLRDVDTFRAYYNQPAGDIDSGVPTYYSPALLRTHPQSNTIYLEKFVDTTYSEDSKYDYEYNGVMWMPPTDVAIVVEVQGLWYSNPLSDDTDKNYWSVNHPEALLAAAGYKLEVSYRNTEGAKDWLAAIDLELVDLGKDFVEQQASGVNQMKG</sequence>